<comment type="subcellular location">
    <subcellularLocation>
        <location evidence="1">Membrane</location>
        <topology evidence="1">Multi-pass membrane protein</topology>
    </subcellularLocation>
</comment>
<keyword evidence="5 7" id="KW-1133">Transmembrane helix</keyword>
<sequence>MLKVLVASANIDLKPLSDRLWAQQIEHKILKDALGEQVIFLMHAQDVQRTQPLIQRWQAEQDTRAWTAAVTDRSQARPTDPAASIDWRKIPVVWLFVLPSLLASFLVLRGFEAWIMPQLSLVPVWIEGGQVYWASLETTFMQGEIWRLLTPIFLHFSWMHLVFNMLWLVYLGRSIEHLRGHGALLNLVLITGVGANLGQFLWDASPLFGGMSGVVYGLLGYILAWTVFDRQSHFGVPRGLVVFMLAWLLLAMTPITTWLGWQIANAAHVVGLLLGVLVGVFSVWKARLLKSC</sequence>
<organism evidence="9 10">
    <name type="scientific">Allopseudospirillum japonicum</name>
    <dbReference type="NCBI Taxonomy" id="64971"/>
    <lineage>
        <taxon>Bacteria</taxon>
        <taxon>Pseudomonadati</taxon>
        <taxon>Pseudomonadota</taxon>
        <taxon>Gammaproteobacteria</taxon>
        <taxon>Oceanospirillales</taxon>
        <taxon>Oceanospirillaceae</taxon>
        <taxon>Allopseudospirillum</taxon>
    </lineage>
</organism>
<dbReference type="InterPro" id="IPR022764">
    <property type="entry name" value="Peptidase_S54_rhomboid_dom"/>
</dbReference>
<dbReference type="InterPro" id="IPR038244">
    <property type="entry name" value="NRho_sf"/>
</dbReference>
<keyword evidence="4" id="KW-0378">Hydrolase</keyword>
<feature type="transmembrane region" description="Helical" evidence="7">
    <location>
        <begin position="208"/>
        <end position="228"/>
    </location>
</feature>
<accession>A0A1H6RFJ4</accession>
<comment type="similarity">
    <text evidence="2">Belongs to the peptidase S54 family.</text>
</comment>
<dbReference type="STRING" id="64971.SAMN05421831_10428"/>
<evidence type="ECO:0000313" key="10">
    <source>
        <dbReference type="Proteomes" id="UP000242999"/>
    </source>
</evidence>
<dbReference type="AlphaFoldDB" id="A0A1H6RFJ4"/>
<evidence type="ECO:0000256" key="7">
    <source>
        <dbReference type="SAM" id="Phobius"/>
    </source>
</evidence>
<reference evidence="10" key="1">
    <citation type="submission" date="2016-10" db="EMBL/GenBank/DDBJ databases">
        <authorList>
            <person name="Varghese N."/>
            <person name="Submissions S."/>
        </authorList>
    </citation>
    <scope>NUCLEOTIDE SEQUENCE [LARGE SCALE GENOMIC DNA]</scope>
    <source>
        <strain evidence="10">DSM 7165</strain>
    </source>
</reference>
<feature type="transmembrane region" description="Helical" evidence="7">
    <location>
        <begin position="183"/>
        <end position="202"/>
    </location>
</feature>
<dbReference type="RefSeq" id="WP_093308907.1">
    <property type="nucleotide sequence ID" value="NZ_FNYH01000004.1"/>
</dbReference>
<dbReference type="Proteomes" id="UP000242999">
    <property type="component" value="Unassembled WGS sequence"/>
</dbReference>
<dbReference type="Pfam" id="PF01694">
    <property type="entry name" value="Rhomboid"/>
    <property type="match status" value="1"/>
</dbReference>
<dbReference type="OrthoDB" id="9778341at2"/>
<keyword evidence="3 7" id="KW-0812">Transmembrane</keyword>
<dbReference type="GO" id="GO:0016020">
    <property type="term" value="C:membrane"/>
    <property type="evidence" value="ECO:0007669"/>
    <property type="project" value="UniProtKB-SubCell"/>
</dbReference>
<protein>
    <submittedName>
        <fullName evidence="9">GlpG protein</fullName>
    </submittedName>
</protein>
<name>A0A1H6RFJ4_9GAMM</name>
<dbReference type="SUPFAM" id="SSF144091">
    <property type="entry name" value="Rhomboid-like"/>
    <property type="match status" value="1"/>
</dbReference>
<evidence type="ECO:0000256" key="2">
    <source>
        <dbReference type="ARBA" id="ARBA00009045"/>
    </source>
</evidence>
<feature type="domain" description="Peptidase S54 rhomboid" evidence="8">
    <location>
        <begin position="143"/>
        <end position="281"/>
    </location>
</feature>
<dbReference type="InterPro" id="IPR035952">
    <property type="entry name" value="Rhomboid-like_sf"/>
</dbReference>
<keyword evidence="6 7" id="KW-0472">Membrane</keyword>
<dbReference type="InterPro" id="IPR050925">
    <property type="entry name" value="Rhomboid_protease_S54"/>
</dbReference>
<dbReference type="Gene3D" id="3.30.70.2080">
    <property type="match status" value="1"/>
</dbReference>
<evidence type="ECO:0000256" key="5">
    <source>
        <dbReference type="ARBA" id="ARBA00022989"/>
    </source>
</evidence>
<evidence type="ECO:0000256" key="1">
    <source>
        <dbReference type="ARBA" id="ARBA00004141"/>
    </source>
</evidence>
<dbReference type="EMBL" id="FNYH01000004">
    <property type="protein sequence ID" value="SEI54598.1"/>
    <property type="molecule type" value="Genomic_DNA"/>
</dbReference>
<evidence type="ECO:0000313" key="9">
    <source>
        <dbReference type="EMBL" id="SEI54598.1"/>
    </source>
</evidence>
<evidence type="ECO:0000256" key="3">
    <source>
        <dbReference type="ARBA" id="ARBA00022692"/>
    </source>
</evidence>
<feature type="transmembrane region" description="Helical" evidence="7">
    <location>
        <begin position="240"/>
        <end position="260"/>
    </location>
</feature>
<feature type="transmembrane region" description="Helical" evidence="7">
    <location>
        <begin position="266"/>
        <end position="284"/>
    </location>
</feature>
<dbReference type="GO" id="GO:0004252">
    <property type="term" value="F:serine-type endopeptidase activity"/>
    <property type="evidence" value="ECO:0007669"/>
    <property type="project" value="InterPro"/>
</dbReference>
<feature type="transmembrane region" description="Helical" evidence="7">
    <location>
        <begin position="92"/>
        <end position="111"/>
    </location>
</feature>
<dbReference type="PANTHER" id="PTHR43731:SF14">
    <property type="entry name" value="PRESENILIN-ASSOCIATED RHOMBOID-LIKE PROTEIN, MITOCHONDRIAL"/>
    <property type="match status" value="1"/>
</dbReference>
<feature type="transmembrane region" description="Helical" evidence="7">
    <location>
        <begin position="152"/>
        <end position="171"/>
    </location>
</feature>
<dbReference type="PANTHER" id="PTHR43731">
    <property type="entry name" value="RHOMBOID PROTEASE"/>
    <property type="match status" value="1"/>
</dbReference>
<keyword evidence="10" id="KW-1185">Reference proteome</keyword>
<evidence type="ECO:0000259" key="8">
    <source>
        <dbReference type="Pfam" id="PF01694"/>
    </source>
</evidence>
<evidence type="ECO:0000256" key="6">
    <source>
        <dbReference type="ARBA" id="ARBA00023136"/>
    </source>
</evidence>
<dbReference type="Gene3D" id="1.20.1540.10">
    <property type="entry name" value="Rhomboid-like"/>
    <property type="match status" value="1"/>
</dbReference>
<evidence type="ECO:0000256" key="4">
    <source>
        <dbReference type="ARBA" id="ARBA00022801"/>
    </source>
</evidence>
<gene>
    <name evidence="9" type="ORF">SAMN05421831_10428</name>
</gene>
<proteinExistence type="inferred from homology"/>